<sequence length="72" mass="8439">MSTTQIKGSEIVTNWTNHIRVETHDHIMSEKLGVKVKLYKSTNFCLEVVEITTVEDFFWVTLWRIIVMLAVK</sequence>
<reference evidence="1 2" key="1">
    <citation type="journal article" date="2017" name="Environ. Microbiol.">
        <title>Decay of the glycolytic pathway and adaptation to intranuclear parasitism within Enterocytozoonidae microsporidia.</title>
        <authorList>
            <person name="Wiredu Boakye D."/>
            <person name="Jaroenlak P."/>
            <person name="Prachumwat A."/>
            <person name="Williams T.A."/>
            <person name="Bateman K.S."/>
            <person name="Itsathitphaisarn O."/>
            <person name="Sritunyalucksana K."/>
            <person name="Paszkiewicz K.H."/>
            <person name="Moore K.A."/>
            <person name="Stentiford G.D."/>
            <person name="Williams B.A."/>
        </authorList>
    </citation>
    <scope>NUCLEOTIDE SEQUENCE [LARGE SCALE GENOMIC DNA]</scope>
    <source>
        <strain evidence="1 2">GB1</strain>
    </source>
</reference>
<gene>
    <name evidence="1" type="ORF">HERIO_2311</name>
</gene>
<dbReference type="VEuPathDB" id="MicrosporidiaDB:A0H76_2932"/>
<dbReference type="EMBL" id="LVKB01000216">
    <property type="protein sequence ID" value="ORD95670.1"/>
    <property type="molecule type" value="Genomic_DNA"/>
</dbReference>
<comment type="caution">
    <text evidence="1">The sequence shown here is derived from an EMBL/GenBank/DDBJ whole genome shotgun (WGS) entry which is preliminary data.</text>
</comment>
<proteinExistence type="predicted"/>
<dbReference type="OrthoDB" id="10067637at2759"/>
<evidence type="ECO:0000313" key="1">
    <source>
        <dbReference type="EMBL" id="ORD95670.1"/>
    </source>
</evidence>
<organism evidence="1 2">
    <name type="scientific">Hepatospora eriocheir</name>
    <dbReference type="NCBI Taxonomy" id="1081669"/>
    <lineage>
        <taxon>Eukaryota</taxon>
        <taxon>Fungi</taxon>
        <taxon>Fungi incertae sedis</taxon>
        <taxon>Microsporidia</taxon>
        <taxon>Hepatosporidae</taxon>
        <taxon>Hepatospora</taxon>
    </lineage>
</organism>
<dbReference type="AlphaFoldDB" id="A0A1X0Q7E4"/>
<dbReference type="Proteomes" id="UP000192356">
    <property type="component" value="Unassembled WGS sequence"/>
</dbReference>
<protein>
    <submittedName>
        <fullName evidence="1">Uncharacterized protein</fullName>
    </submittedName>
</protein>
<accession>A0A1X0Q7E4</accession>
<name>A0A1X0Q7E4_9MICR</name>
<dbReference type="VEuPathDB" id="MicrosporidiaDB:HERIO_2311"/>
<keyword evidence="2" id="KW-1185">Reference proteome</keyword>
<evidence type="ECO:0000313" key="2">
    <source>
        <dbReference type="Proteomes" id="UP000192356"/>
    </source>
</evidence>